<accession>A0A099T5B0</accession>
<keyword evidence="3" id="KW-1185">Reference proteome</keyword>
<comment type="caution">
    <text evidence="2">The sequence shown here is derived from an EMBL/GenBank/DDBJ whole genome shotgun (WGS) entry which is preliminary data.</text>
</comment>
<feature type="transmembrane region" description="Helical" evidence="1">
    <location>
        <begin position="164"/>
        <end position="184"/>
    </location>
</feature>
<organism evidence="2 3">
    <name type="scientific">Methanococcoides methylutens</name>
    <dbReference type="NCBI Taxonomy" id="2226"/>
    <lineage>
        <taxon>Archaea</taxon>
        <taxon>Methanobacteriati</taxon>
        <taxon>Methanobacteriota</taxon>
        <taxon>Stenosarchaea group</taxon>
        <taxon>Methanomicrobia</taxon>
        <taxon>Methanosarcinales</taxon>
        <taxon>Methanosarcinaceae</taxon>
        <taxon>Methanococcoides</taxon>
    </lineage>
</organism>
<reference evidence="2 3" key="1">
    <citation type="submission" date="2014-09" db="EMBL/GenBank/DDBJ databases">
        <title>Draft genome sequence of an obligately methylotrophic methanogen, Methanococcoides methylutens, isolated from marine sediment.</title>
        <authorList>
            <person name="Guan Y."/>
            <person name="Ngugi D.K."/>
            <person name="Blom J."/>
            <person name="Ali S."/>
            <person name="Ferry J.G."/>
            <person name="Stingl U."/>
        </authorList>
    </citation>
    <scope>NUCLEOTIDE SEQUENCE [LARGE SCALE GENOMIC DNA]</scope>
    <source>
        <strain evidence="2 3">DSM 2657</strain>
    </source>
</reference>
<feature type="transmembrane region" description="Helical" evidence="1">
    <location>
        <begin position="63"/>
        <end position="85"/>
    </location>
</feature>
<evidence type="ECO:0000256" key="1">
    <source>
        <dbReference type="SAM" id="Phobius"/>
    </source>
</evidence>
<keyword evidence="1" id="KW-0472">Membrane</keyword>
<dbReference type="Proteomes" id="UP000029859">
    <property type="component" value="Unassembled WGS sequence"/>
</dbReference>
<gene>
    <name evidence="2" type="ORF">LI82_05150</name>
</gene>
<dbReference type="AlphaFoldDB" id="A0A099T5B0"/>
<evidence type="ECO:0000313" key="3">
    <source>
        <dbReference type="Proteomes" id="UP000029859"/>
    </source>
</evidence>
<proteinExistence type="predicted"/>
<feature type="transmembrane region" description="Helical" evidence="1">
    <location>
        <begin position="134"/>
        <end position="152"/>
    </location>
</feature>
<name>A0A099T5B0_METMT</name>
<dbReference type="EMBL" id="JRHO01000009">
    <property type="protein sequence ID" value="KGK99386.1"/>
    <property type="molecule type" value="Genomic_DNA"/>
</dbReference>
<sequence length="212" mass="23805">MLLGKATWEYFDVNHPIVQQWTGTWSVIITVAVLGAICIKLAGKAGFPEIWDKSITNKQRFTIPIALGVSFSIIEILFGLALQLPNIHVGFPYSIPVYLSGGIFLEILYHLVPVVALTWMISTVVLKGEKQTQAFVSIAIIASLWEPIMQIMGMSQMGMLTSPFFAGGVFIFIFAGNLIPITLFRKYGFLAPVVWRLADYSIWHVIWPMIYY</sequence>
<protein>
    <recommendedName>
        <fullName evidence="4">CAAX protease</fullName>
    </recommendedName>
</protein>
<keyword evidence="1" id="KW-1133">Transmembrane helix</keyword>
<keyword evidence="1" id="KW-0812">Transmembrane</keyword>
<evidence type="ECO:0000313" key="2">
    <source>
        <dbReference type="EMBL" id="KGK99386.1"/>
    </source>
</evidence>
<feature type="transmembrane region" description="Helical" evidence="1">
    <location>
        <begin position="20"/>
        <end position="42"/>
    </location>
</feature>
<feature type="transmembrane region" description="Helical" evidence="1">
    <location>
        <begin position="97"/>
        <end position="122"/>
    </location>
</feature>
<evidence type="ECO:0008006" key="4">
    <source>
        <dbReference type="Google" id="ProtNLM"/>
    </source>
</evidence>